<feature type="transmembrane region" description="Helical" evidence="7">
    <location>
        <begin position="115"/>
        <end position="137"/>
    </location>
</feature>
<keyword evidence="5 7" id="KW-1133">Transmembrane helix</keyword>
<dbReference type="AlphaFoldDB" id="S0FJ48"/>
<evidence type="ECO:0000313" key="9">
    <source>
        <dbReference type="EMBL" id="EMS72115.1"/>
    </source>
</evidence>
<dbReference type="Gene3D" id="1.10.3720.10">
    <property type="entry name" value="MetI-like"/>
    <property type="match status" value="1"/>
</dbReference>
<evidence type="ECO:0000256" key="4">
    <source>
        <dbReference type="ARBA" id="ARBA00022692"/>
    </source>
</evidence>
<feature type="transmembrane region" description="Helical" evidence="7">
    <location>
        <begin position="248"/>
        <end position="269"/>
    </location>
</feature>
<dbReference type="InterPro" id="IPR000515">
    <property type="entry name" value="MetI-like"/>
</dbReference>
<keyword evidence="9" id="KW-0762">Sugar transport</keyword>
<dbReference type="GO" id="GO:0005886">
    <property type="term" value="C:plasma membrane"/>
    <property type="evidence" value="ECO:0007669"/>
    <property type="project" value="UniProtKB-SubCell"/>
</dbReference>
<dbReference type="eggNOG" id="COG0395">
    <property type="taxonomic scope" value="Bacteria"/>
</dbReference>
<evidence type="ECO:0000313" key="10">
    <source>
        <dbReference type="Proteomes" id="UP000014155"/>
    </source>
</evidence>
<dbReference type="STRING" id="1195236.CTER_1947"/>
<sequence length="284" mass="31779">MKKIKNSNKKPVTIGGIVLQIVLLIIAFIQIYPFIWLLLFSFKSNGEIFGSNVVGFPNKLLWENYQQALTNGRVGIYFINSALVTVVTIMISSVVAAMASYGIVRMKWKLSGVTLIFFLMGLMIPIHAALLPLFMFFSKLKQLNSYWSLIFPYVGFAIPMAIYIFSGFLRDIPKEMEESALLDGCSIYNSFFRIILPLIKPAIATVSIFTFLSSWNELMFAVTFISKWQYRTLTVGIQQMVGQYTTSWGPIGAGLVIATIPTLLIYCLLSNQVQKSLISGAVKG</sequence>
<evidence type="ECO:0000259" key="8">
    <source>
        <dbReference type="PROSITE" id="PS50928"/>
    </source>
</evidence>
<dbReference type="CDD" id="cd06261">
    <property type="entry name" value="TM_PBP2"/>
    <property type="match status" value="1"/>
</dbReference>
<dbReference type="PROSITE" id="PS50928">
    <property type="entry name" value="ABC_TM1"/>
    <property type="match status" value="1"/>
</dbReference>
<keyword evidence="2 7" id="KW-0813">Transport</keyword>
<dbReference type="Proteomes" id="UP000014155">
    <property type="component" value="Unassembled WGS sequence"/>
</dbReference>
<dbReference type="SUPFAM" id="SSF161098">
    <property type="entry name" value="MetI-like"/>
    <property type="match status" value="1"/>
</dbReference>
<comment type="similarity">
    <text evidence="7">Belongs to the binding-protein-dependent transport system permease family.</text>
</comment>
<protein>
    <submittedName>
        <fullName evidence="9">ABC-type sugar transport system, permease component</fullName>
    </submittedName>
</protein>
<keyword evidence="10" id="KW-1185">Reference proteome</keyword>
<proteinExistence type="inferred from homology"/>
<dbReference type="PANTHER" id="PTHR32243:SF24">
    <property type="entry name" value="DIACETYLCHITOBIOSE UPTAKE SYSTEM PERMEASE PROTEIN NGCG"/>
    <property type="match status" value="1"/>
</dbReference>
<evidence type="ECO:0000256" key="3">
    <source>
        <dbReference type="ARBA" id="ARBA00022475"/>
    </source>
</evidence>
<evidence type="ECO:0000256" key="2">
    <source>
        <dbReference type="ARBA" id="ARBA00022448"/>
    </source>
</evidence>
<evidence type="ECO:0000256" key="5">
    <source>
        <dbReference type="ARBA" id="ARBA00022989"/>
    </source>
</evidence>
<feature type="transmembrane region" description="Helical" evidence="7">
    <location>
        <begin position="149"/>
        <end position="169"/>
    </location>
</feature>
<evidence type="ECO:0000256" key="1">
    <source>
        <dbReference type="ARBA" id="ARBA00004651"/>
    </source>
</evidence>
<dbReference type="RefSeq" id="WP_004625629.1">
    <property type="nucleotide sequence ID" value="NZ_AORV01000031.1"/>
</dbReference>
<dbReference type="Pfam" id="PF00528">
    <property type="entry name" value="BPD_transp_1"/>
    <property type="match status" value="1"/>
</dbReference>
<dbReference type="InterPro" id="IPR035906">
    <property type="entry name" value="MetI-like_sf"/>
</dbReference>
<name>S0FJ48_RUMCE</name>
<gene>
    <name evidence="9" type="ORF">CTER_1947</name>
</gene>
<feature type="transmembrane region" description="Helical" evidence="7">
    <location>
        <begin position="76"/>
        <end position="103"/>
    </location>
</feature>
<comment type="caution">
    <text evidence="9">The sequence shown here is derived from an EMBL/GenBank/DDBJ whole genome shotgun (WGS) entry which is preliminary data.</text>
</comment>
<keyword evidence="6 7" id="KW-0472">Membrane</keyword>
<feature type="transmembrane region" description="Helical" evidence="7">
    <location>
        <begin position="12"/>
        <end position="35"/>
    </location>
</feature>
<feature type="domain" description="ABC transmembrane type-1" evidence="8">
    <location>
        <begin position="78"/>
        <end position="269"/>
    </location>
</feature>
<comment type="subcellular location">
    <subcellularLocation>
        <location evidence="1 7">Cell membrane</location>
        <topology evidence="1 7">Multi-pass membrane protein</topology>
    </subcellularLocation>
</comment>
<reference evidence="9 10" key="1">
    <citation type="journal article" date="2013" name="Genome Announc.">
        <title>Draft Genome Sequence of the Cellulolytic, Mesophilic, Anaerobic Bacterium Clostridium termitidis Strain CT1112 (DSM 5398).</title>
        <authorList>
            <person name="Lal S."/>
            <person name="Ramachandran U."/>
            <person name="Zhang X."/>
            <person name="Munir R."/>
            <person name="Sparling R."/>
            <person name="Levin D.B."/>
        </authorList>
    </citation>
    <scope>NUCLEOTIDE SEQUENCE [LARGE SCALE GENOMIC DNA]</scope>
    <source>
        <strain evidence="9 10">CT1112</strain>
    </source>
</reference>
<feature type="transmembrane region" description="Helical" evidence="7">
    <location>
        <begin position="190"/>
        <end position="212"/>
    </location>
</feature>
<organism evidence="9 10">
    <name type="scientific">Ruminiclostridium cellobioparum subsp. termitidis CT1112</name>
    <dbReference type="NCBI Taxonomy" id="1195236"/>
    <lineage>
        <taxon>Bacteria</taxon>
        <taxon>Bacillati</taxon>
        <taxon>Bacillota</taxon>
        <taxon>Clostridia</taxon>
        <taxon>Eubacteriales</taxon>
        <taxon>Oscillospiraceae</taxon>
        <taxon>Ruminiclostridium</taxon>
    </lineage>
</organism>
<dbReference type="EMBL" id="AORV01000031">
    <property type="protein sequence ID" value="EMS72115.1"/>
    <property type="molecule type" value="Genomic_DNA"/>
</dbReference>
<evidence type="ECO:0000256" key="6">
    <source>
        <dbReference type="ARBA" id="ARBA00023136"/>
    </source>
</evidence>
<dbReference type="InterPro" id="IPR050901">
    <property type="entry name" value="BP-dep_ABC_trans_perm"/>
</dbReference>
<keyword evidence="3" id="KW-1003">Cell membrane</keyword>
<dbReference type="PANTHER" id="PTHR32243">
    <property type="entry name" value="MALTOSE TRANSPORT SYSTEM PERMEASE-RELATED"/>
    <property type="match status" value="1"/>
</dbReference>
<accession>S0FJ48</accession>
<dbReference type="GO" id="GO:0055085">
    <property type="term" value="P:transmembrane transport"/>
    <property type="evidence" value="ECO:0007669"/>
    <property type="project" value="InterPro"/>
</dbReference>
<keyword evidence="4 7" id="KW-0812">Transmembrane</keyword>
<dbReference type="PATRIC" id="fig|1195236.3.peg.2243"/>
<evidence type="ECO:0000256" key="7">
    <source>
        <dbReference type="RuleBase" id="RU363032"/>
    </source>
</evidence>